<dbReference type="InterPro" id="IPR007110">
    <property type="entry name" value="Ig-like_dom"/>
</dbReference>
<dbReference type="SUPFAM" id="SSF48726">
    <property type="entry name" value="Immunoglobulin"/>
    <property type="match status" value="1"/>
</dbReference>
<dbReference type="Pfam" id="PF07654">
    <property type="entry name" value="C1-set"/>
    <property type="match status" value="1"/>
</dbReference>
<evidence type="ECO:0000313" key="4">
    <source>
        <dbReference type="EMBL" id="KAF4074737.1"/>
    </source>
</evidence>
<evidence type="ECO:0000313" key="5">
    <source>
        <dbReference type="Proteomes" id="UP000593565"/>
    </source>
</evidence>
<keyword evidence="2" id="KW-0732">Signal</keyword>
<dbReference type="AlphaFoldDB" id="A0A7J5ZYG5"/>
<gene>
    <name evidence="4" type="ORF">AMELA_G00242690</name>
</gene>
<feature type="signal peptide" evidence="2">
    <location>
        <begin position="1"/>
        <end position="17"/>
    </location>
</feature>
<dbReference type="PROSITE" id="PS50835">
    <property type="entry name" value="IG_LIKE"/>
    <property type="match status" value="1"/>
</dbReference>
<dbReference type="PANTHER" id="PTHR16675">
    <property type="entry name" value="MHC CLASS I-RELATED"/>
    <property type="match status" value="1"/>
</dbReference>
<dbReference type="GO" id="GO:0009897">
    <property type="term" value="C:external side of plasma membrane"/>
    <property type="evidence" value="ECO:0007669"/>
    <property type="project" value="TreeGrafter"/>
</dbReference>
<accession>A0A7J5ZYG5</accession>
<dbReference type="InterPro" id="IPR003597">
    <property type="entry name" value="Ig_C1-set"/>
</dbReference>
<sequence length="208" mass="24004">MIRFLFLFLGCFFYASADVHMLHYFYTAVPAGISFPEFTASAELDGEAIMVYKNSNRGALHISKWIEYRETEKYWKSLKQDMQNHQDNFNTTFVTILNGFNRGKVRPTASVYQKHSSPEVVCRATGFFPKTVMITWQKDGEDVHEGVKLNETLPNQDGSFQKRSILTVSAEDLQKHNYTCVIQHSSLEKEIVLEVPKGPNKLQFYSER</sequence>
<dbReference type="InterPro" id="IPR011162">
    <property type="entry name" value="MHC_I/II-like_Ag-recog"/>
</dbReference>
<organism evidence="4 5">
    <name type="scientific">Ameiurus melas</name>
    <name type="common">Black bullhead</name>
    <name type="synonym">Silurus melas</name>
    <dbReference type="NCBI Taxonomy" id="219545"/>
    <lineage>
        <taxon>Eukaryota</taxon>
        <taxon>Metazoa</taxon>
        <taxon>Chordata</taxon>
        <taxon>Craniata</taxon>
        <taxon>Vertebrata</taxon>
        <taxon>Euteleostomi</taxon>
        <taxon>Actinopterygii</taxon>
        <taxon>Neopterygii</taxon>
        <taxon>Teleostei</taxon>
        <taxon>Ostariophysi</taxon>
        <taxon>Siluriformes</taxon>
        <taxon>Ictaluridae</taxon>
        <taxon>Ameiurus</taxon>
    </lineage>
</organism>
<evidence type="ECO:0000256" key="2">
    <source>
        <dbReference type="SAM" id="SignalP"/>
    </source>
</evidence>
<evidence type="ECO:0000259" key="3">
    <source>
        <dbReference type="PROSITE" id="PS50835"/>
    </source>
</evidence>
<dbReference type="Gene3D" id="2.60.40.10">
    <property type="entry name" value="Immunoglobulins"/>
    <property type="match status" value="1"/>
</dbReference>
<dbReference type="SUPFAM" id="SSF54452">
    <property type="entry name" value="MHC antigen-recognition domain"/>
    <property type="match status" value="1"/>
</dbReference>
<dbReference type="GO" id="GO:0006955">
    <property type="term" value="P:immune response"/>
    <property type="evidence" value="ECO:0007669"/>
    <property type="project" value="TreeGrafter"/>
</dbReference>
<feature type="chain" id="PRO_5029565187" description="Ig-like domain-containing protein" evidence="2">
    <location>
        <begin position="18"/>
        <end position="208"/>
    </location>
</feature>
<dbReference type="InterPro" id="IPR011161">
    <property type="entry name" value="MHC_I-like_Ag-recog"/>
</dbReference>
<dbReference type="InterPro" id="IPR050208">
    <property type="entry name" value="MHC_class-I_related"/>
</dbReference>
<dbReference type="CDD" id="cd07698">
    <property type="entry name" value="IgC1_MHC_I_alpha3"/>
    <property type="match status" value="1"/>
</dbReference>
<name>A0A7J5ZYG5_AMEME</name>
<proteinExistence type="predicted"/>
<dbReference type="InterPro" id="IPR037055">
    <property type="entry name" value="MHC_I-like_Ag-recog_sf"/>
</dbReference>
<dbReference type="Pfam" id="PF00129">
    <property type="entry name" value="MHC_I"/>
    <property type="match status" value="1"/>
</dbReference>
<protein>
    <recommendedName>
        <fullName evidence="3">Ig-like domain-containing protein</fullName>
    </recommendedName>
</protein>
<keyword evidence="5" id="KW-1185">Reference proteome</keyword>
<evidence type="ECO:0000256" key="1">
    <source>
        <dbReference type="ARBA" id="ARBA00023180"/>
    </source>
</evidence>
<dbReference type="GO" id="GO:0005615">
    <property type="term" value="C:extracellular space"/>
    <property type="evidence" value="ECO:0007669"/>
    <property type="project" value="TreeGrafter"/>
</dbReference>
<feature type="domain" description="Ig-like" evidence="3">
    <location>
        <begin position="107"/>
        <end position="192"/>
    </location>
</feature>
<dbReference type="InterPro" id="IPR013783">
    <property type="entry name" value="Ig-like_fold"/>
</dbReference>
<dbReference type="InterPro" id="IPR036179">
    <property type="entry name" value="Ig-like_dom_sf"/>
</dbReference>
<dbReference type="EMBL" id="JAAGNN010000022">
    <property type="protein sequence ID" value="KAF4074737.1"/>
    <property type="molecule type" value="Genomic_DNA"/>
</dbReference>
<dbReference type="Proteomes" id="UP000593565">
    <property type="component" value="Unassembled WGS sequence"/>
</dbReference>
<reference evidence="4 5" key="1">
    <citation type="submission" date="2020-02" db="EMBL/GenBank/DDBJ databases">
        <title>A chromosome-scale genome assembly of the black bullhead catfish (Ameiurus melas).</title>
        <authorList>
            <person name="Wen M."/>
            <person name="Zham M."/>
            <person name="Cabau C."/>
            <person name="Klopp C."/>
            <person name="Donnadieu C."/>
            <person name="Roques C."/>
            <person name="Bouchez O."/>
            <person name="Lampietro C."/>
            <person name="Jouanno E."/>
            <person name="Herpin A."/>
            <person name="Louis A."/>
            <person name="Berthelot C."/>
            <person name="Parey E."/>
            <person name="Roest-Crollius H."/>
            <person name="Braasch I."/>
            <person name="Postlethwait J."/>
            <person name="Robinson-Rechavi M."/>
            <person name="Echchiki A."/>
            <person name="Begum T."/>
            <person name="Montfort J."/>
            <person name="Schartl M."/>
            <person name="Bobe J."/>
            <person name="Guiguen Y."/>
        </authorList>
    </citation>
    <scope>NUCLEOTIDE SEQUENCE [LARGE SCALE GENOMIC DNA]</scope>
    <source>
        <strain evidence="4">M_S1</strain>
        <tissue evidence="4">Blood</tissue>
    </source>
</reference>
<dbReference type="SMART" id="SM00407">
    <property type="entry name" value="IGc1"/>
    <property type="match status" value="1"/>
</dbReference>
<dbReference type="Gene3D" id="3.30.500.10">
    <property type="entry name" value="MHC class I-like antigen recognition-like"/>
    <property type="match status" value="1"/>
</dbReference>
<keyword evidence="1" id="KW-0325">Glycoprotein</keyword>
<comment type="caution">
    <text evidence="4">The sequence shown here is derived from an EMBL/GenBank/DDBJ whole genome shotgun (WGS) entry which is preliminary data.</text>
</comment>
<dbReference type="PANTHER" id="PTHR16675:SF237">
    <property type="entry name" value="MHC CLASS I ANTIGEN TRANSCRIPT VARIANT 1-RELATED"/>
    <property type="match status" value="1"/>
</dbReference>